<evidence type="ECO:0000313" key="2">
    <source>
        <dbReference type="Proteomes" id="UP000320055"/>
    </source>
</evidence>
<reference evidence="1 2" key="1">
    <citation type="submission" date="2019-01" db="EMBL/GenBank/DDBJ databases">
        <authorList>
            <person name="Brito A."/>
        </authorList>
    </citation>
    <scope>NUCLEOTIDE SEQUENCE [LARGE SCALE GENOMIC DNA]</scope>
    <source>
        <strain evidence="1">1</strain>
    </source>
</reference>
<dbReference type="RefSeq" id="WP_144865362.1">
    <property type="nucleotide sequence ID" value="NZ_LR213792.1"/>
</dbReference>
<keyword evidence="2" id="KW-1185">Reference proteome</keyword>
<sequence length="108" mass="12993">MKFSLWATATFMALGLFIPSKVHSFERTTLMEEQASTSSLVSHHQASTGFLVSHHHHRRGSFRHRRHRRHRFHRGSSFRGYSPRHRNFRRSSRRRFRRRPSLGVFIRI</sequence>
<dbReference type="EMBL" id="CAACVJ010000246">
    <property type="protein sequence ID" value="VEP15248.1"/>
    <property type="molecule type" value="Genomic_DNA"/>
</dbReference>
<organism evidence="1 2">
    <name type="scientific">Hyella patelloides LEGE 07179</name>
    <dbReference type="NCBI Taxonomy" id="945734"/>
    <lineage>
        <taxon>Bacteria</taxon>
        <taxon>Bacillati</taxon>
        <taxon>Cyanobacteriota</taxon>
        <taxon>Cyanophyceae</taxon>
        <taxon>Pleurocapsales</taxon>
        <taxon>Hyellaceae</taxon>
        <taxon>Hyella</taxon>
    </lineage>
</organism>
<protein>
    <submittedName>
        <fullName evidence="1">Uncharacterized protein</fullName>
    </submittedName>
</protein>
<evidence type="ECO:0000313" key="1">
    <source>
        <dbReference type="EMBL" id="VEP15248.1"/>
    </source>
</evidence>
<accession>A0A563VV12</accession>
<dbReference type="Proteomes" id="UP000320055">
    <property type="component" value="Unassembled WGS sequence"/>
</dbReference>
<proteinExistence type="predicted"/>
<gene>
    <name evidence="1" type="ORF">H1P_320019</name>
</gene>
<dbReference type="AlphaFoldDB" id="A0A563VV12"/>
<name>A0A563VV12_9CYAN</name>